<keyword evidence="5" id="KW-1185">Reference proteome</keyword>
<accession>A0ABQ6YWV0</accession>
<reference evidence="4 5" key="1">
    <citation type="submission" date="2016-06" db="EMBL/GenBank/DDBJ databases">
        <title>Four novel species of enterococci isolated from chicken manure.</title>
        <authorList>
            <person name="Van Tyne D."/>
        </authorList>
    </citation>
    <scope>NUCLEOTIDE SEQUENCE [LARGE SCALE GENOMIC DNA]</scope>
    <source>
        <strain evidence="4 5">CU12B</strain>
    </source>
</reference>
<sequence length="473" mass="55813">MFGFTPSIWMMRDILRHLDEQVDYIPSNQLLETLGYSTLGQVQKICKDLQDIIMRCYPNKEVELVINRHRGIKLVRHSENMQKLLDFIASQDLAFSIYQKILFKRTLSTSDFCREHFISLSTLQRKIKEINSYLNKYGLHITLSQTLKITGAESTIRCFTFIFLYIVHRQLSNIYWLNAHDTYLEQTKAIAQHLKLAFRQTETEVFALLLFVSQQAIDQQSPICFDKENFPHLNDLLFPEKPEVLASWEEDEWKFLLLTAYNSNLANFDIPIDVSNLSVKEIDAAFNQWITLFENYFRPFDNSNRSFLYENFLKRYFSSFFFEVDQTLLAAFPAVDFSQLARTQPYYFQQFQKFWTAFVQATSWNDAYFETQSFLLCEYCLPLRYFLPKIKLFIFTDLTALSLHRIKDTVALHFSNKYHVQLVSTPQEADVIIGTINYREKLAVHQTFVMTSIQLTKQDLTTIDQAIQRIVLD</sequence>
<dbReference type="RefSeq" id="WP_161903154.1">
    <property type="nucleotide sequence ID" value="NZ_MAEL01000054.1"/>
</dbReference>
<dbReference type="EMBL" id="MAEL01000054">
    <property type="protein sequence ID" value="KAF1302176.1"/>
    <property type="molecule type" value="Genomic_DNA"/>
</dbReference>
<comment type="caution">
    <text evidence="4">The sequence shown here is derived from an EMBL/GenBank/DDBJ whole genome shotgun (WGS) entry which is preliminary data.</text>
</comment>
<proteinExistence type="predicted"/>
<feature type="domain" description="Mga helix-turn-helix" evidence="3">
    <location>
        <begin position="80"/>
        <end position="162"/>
    </location>
</feature>
<dbReference type="Pfam" id="PF05043">
    <property type="entry name" value="Mga"/>
    <property type="match status" value="1"/>
</dbReference>
<evidence type="ECO:0000256" key="2">
    <source>
        <dbReference type="ARBA" id="ARBA00023163"/>
    </source>
</evidence>
<evidence type="ECO:0000256" key="1">
    <source>
        <dbReference type="ARBA" id="ARBA00023015"/>
    </source>
</evidence>
<gene>
    <name evidence="4" type="ORF">BAU17_02030</name>
</gene>
<evidence type="ECO:0000313" key="4">
    <source>
        <dbReference type="EMBL" id="KAF1302176.1"/>
    </source>
</evidence>
<dbReference type="InterPro" id="IPR036388">
    <property type="entry name" value="WH-like_DNA-bd_sf"/>
</dbReference>
<organism evidence="4 5">
    <name type="scientific">Candidatus Enterococcus willemsii</name>
    <dbReference type="NCBI Taxonomy" id="1857215"/>
    <lineage>
        <taxon>Bacteria</taxon>
        <taxon>Bacillati</taxon>
        <taxon>Bacillota</taxon>
        <taxon>Bacilli</taxon>
        <taxon>Lactobacillales</taxon>
        <taxon>Enterococcaceae</taxon>
        <taxon>Enterococcus</taxon>
    </lineage>
</organism>
<keyword evidence="2" id="KW-0804">Transcription</keyword>
<dbReference type="Proteomes" id="UP000782705">
    <property type="component" value="Unassembled WGS sequence"/>
</dbReference>
<evidence type="ECO:0000259" key="3">
    <source>
        <dbReference type="Pfam" id="PF05043"/>
    </source>
</evidence>
<dbReference type="InterPro" id="IPR050661">
    <property type="entry name" value="BglG_antiterminators"/>
</dbReference>
<evidence type="ECO:0000313" key="5">
    <source>
        <dbReference type="Proteomes" id="UP000782705"/>
    </source>
</evidence>
<dbReference type="Gene3D" id="1.10.10.10">
    <property type="entry name" value="Winged helix-like DNA-binding domain superfamily/Winged helix DNA-binding domain"/>
    <property type="match status" value="1"/>
</dbReference>
<dbReference type="PANTHER" id="PTHR30185">
    <property type="entry name" value="CRYPTIC BETA-GLUCOSIDE BGL OPERON ANTITERMINATOR"/>
    <property type="match status" value="1"/>
</dbReference>
<keyword evidence="1" id="KW-0805">Transcription regulation</keyword>
<dbReference type="InterPro" id="IPR007737">
    <property type="entry name" value="Mga_HTH"/>
</dbReference>
<dbReference type="PANTHER" id="PTHR30185:SF18">
    <property type="entry name" value="TRANSCRIPTIONAL REGULATOR MTLR"/>
    <property type="match status" value="1"/>
</dbReference>
<protein>
    <recommendedName>
        <fullName evidence="3">Mga helix-turn-helix domain-containing protein</fullName>
    </recommendedName>
</protein>
<name>A0ABQ6YWV0_9ENTE</name>